<feature type="binding site" evidence="1">
    <location>
        <position position="142"/>
    </location>
    <ligand>
        <name>Mn(2+)</name>
        <dbReference type="ChEBI" id="CHEBI:29035"/>
        <label>2</label>
    </ligand>
</feature>
<dbReference type="PIRSF" id="PIRSF005962">
    <property type="entry name" value="Pept_M20D_amidohydro"/>
    <property type="match status" value="1"/>
</dbReference>
<dbReference type="InterPro" id="IPR017439">
    <property type="entry name" value="Amidohydrolase"/>
</dbReference>
<proteinExistence type="predicted"/>
<dbReference type="AlphaFoldDB" id="A0A372G3Z3"/>
<dbReference type="GO" id="GO:0046872">
    <property type="term" value="F:metal ion binding"/>
    <property type="evidence" value="ECO:0007669"/>
    <property type="project" value="UniProtKB-KW"/>
</dbReference>
<dbReference type="Gene3D" id="3.40.630.10">
    <property type="entry name" value="Zn peptidases"/>
    <property type="match status" value="1"/>
</dbReference>
<dbReference type="PANTHER" id="PTHR11014:SF63">
    <property type="entry name" value="METALLOPEPTIDASE, PUTATIVE (AFU_ORTHOLOGUE AFUA_6G09600)-RELATED"/>
    <property type="match status" value="1"/>
</dbReference>
<dbReference type="SUPFAM" id="SSF53187">
    <property type="entry name" value="Zn-dependent exopeptidases"/>
    <property type="match status" value="1"/>
</dbReference>
<dbReference type="PANTHER" id="PTHR11014">
    <property type="entry name" value="PEPTIDASE M20 FAMILY MEMBER"/>
    <property type="match status" value="1"/>
</dbReference>
<dbReference type="SUPFAM" id="SSF55031">
    <property type="entry name" value="Bacterial exopeptidase dimerisation domain"/>
    <property type="match status" value="1"/>
</dbReference>
<keyword evidence="1" id="KW-0479">Metal-binding</keyword>
<evidence type="ECO:0000313" key="3">
    <source>
        <dbReference type="EMBL" id="RFS47450.1"/>
    </source>
</evidence>
<dbReference type="InterPro" id="IPR011650">
    <property type="entry name" value="Peptidase_M20_dimer"/>
</dbReference>
<dbReference type="InterPro" id="IPR036264">
    <property type="entry name" value="Bact_exopeptidase_dim_dom"/>
</dbReference>
<comment type="cofactor">
    <cofactor evidence="1">
        <name>Mn(2+)</name>
        <dbReference type="ChEBI" id="CHEBI:29035"/>
    </cofactor>
    <text evidence="1">The Mn(2+) ion enhances activity.</text>
</comment>
<accession>A0A372G3Z3</accession>
<gene>
    <name evidence="3" type="ORF">D0Q02_05465</name>
</gene>
<feature type="binding site" evidence="1">
    <location>
        <position position="172"/>
    </location>
    <ligand>
        <name>Mn(2+)</name>
        <dbReference type="ChEBI" id="CHEBI:29035"/>
        <label>2</label>
    </ligand>
</feature>
<dbReference type="Proteomes" id="UP000262621">
    <property type="component" value="Unassembled WGS sequence"/>
</dbReference>
<dbReference type="NCBIfam" id="TIGR01891">
    <property type="entry name" value="amidohydrolases"/>
    <property type="match status" value="1"/>
</dbReference>
<dbReference type="Pfam" id="PF07687">
    <property type="entry name" value="M20_dimer"/>
    <property type="match status" value="1"/>
</dbReference>
<protein>
    <submittedName>
        <fullName evidence="3">Amidohydrolase</fullName>
    </submittedName>
</protein>
<keyword evidence="3" id="KW-0378">Hydrolase</keyword>
<dbReference type="Gene3D" id="3.30.70.360">
    <property type="match status" value="1"/>
</dbReference>
<dbReference type="GO" id="GO:0016787">
    <property type="term" value="F:hydrolase activity"/>
    <property type="evidence" value="ECO:0007669"/>
    <property type="project" value="UniProtKB-KW"/>
</dbReference>
<organism evidence="3 4">
    <name type="scientific">Micromonospora craniellae</name>
    <dbReference type="NCBI Taxonomy" id="2294034"/>
    <lineage>
        <taxon>Bacteria</taxon>
        <taxon>Bacillati</taxon>
        <taxon>Actinomycetota</taxon>
        <taxon>Actinomycetes</taxon>
        <taxon>Micromonosporales</taxon>
        <taxon>Micromonosporaceae</taxon>
        <taxon>Micromonospora</taxon>
    </lineage>
</organism>
<evidence type="ECO:0000259" key="2">
    <source>
        <dbReference type="Pfam" id="PF07687"/>
    </source>
</evidence>
<feature type="binding site" evidence="1">
    <location>
        <position position="367"/>
    </location>
    <ligand>
        <name>Mn(2+)</name>
        <dbReference type="ChEBI" id="CHEBI:29035"/>
        <label>2</label>
    </ligand>
</feature>
<feature type="binding site" evidence="1">
    <location>
        <position position="107"/>
    </location>
    <ligand>
        <name>Mn(2+)</name>
        <dbReference type="ChEBI" id="CHEBI:29035"/>
        <label>2</label>
    </ligand>
</feature>
<evidence type="ECO:0000256" key="1">
    <source>
        <dbReference type="PIRSR" id="PIRSR005962-1"/>
    </source>
</evidence>
<keyword evidence="4" id="KW-1185">Reference proteome</keyword>
<feature type="domain" description="Peptidase M20 dimerisation" evidence="2">
    <location>
        <begin position="196"/>
        <end position="291"/>
    </location>
</feature>
<comment type="caution">
    <text evidence="3">The sequence shown here is derived from an EMBL/GenBank/DDBJ whole genome shotgun (WGS) entry which is preliminary data.</text>
</comment>
<dbReference type="EMBL" id="QVFU01000003">
    <property type="protein sequence ID" value="RFS47450.1"/>
    <property type="molecule type" value="Genomic_DNA"/>
</dbReference>
<keyword evidence="1" id="KW-0464">Manganese</keyword>
<evidence type="ECO:0000313" key="4">
    <source>
        <dbReference type="Proteomes" id="UP000262621"/>
    </source>
</evidence>
<reference evidence="3 4" key="1">
    <citation type="submission" date="2018-08" db="EMBL/GenBank/DDBJ databases">
        <title>Verrucosispora craniellae sp. nov., isolated from a marine sponge in the South China Sea.</title>
        <authorList>
            <person name="Li L."/>
            <person name="Lin H.W."/>
        </authorList>
    </citation>
    <scope>NUCLEOTIDE SEQUENCE [LARGE SCALE GENOMIC DNA]</scope>
    <source>
        <strain evidence="3 4">LHW63014</strain>
    </source>
</reference>
<feature type="binding site" evidence="1">
    <location>
        <position position="109"/>
    </location>
    <ligand>
        <name>Mn(2+)</name>
        <dbReference type="ChEBI" id="CHEBI:29035"/>
        <label>2</label>
    </ligand>
</feature>
<dbReference type="InterPro" id="IPR002933">
    <property type="entry name" value="Peptidase_M20"/>
</dbReference>
<dbReference type="Pfam" id="PF01546">
    <property type="entry name" value="Peptidase_M20"/>
    <property type="match status" value="1"/>
</dbReference>
<name>A0A372G3Z3_9ACTN</name>
<sequence length="423" mass="44149">MAGRERGVDRVARGHDGVDELVRLRRQLHRHPELRFTEHRTAGTLAEKLQPFGRLRTGIAGTGLLLELEGPLPGPSVLLRADMDAYPVQDAKTEPYASADAGVCHACGHDVHMTVAYGAAARLAAEPPARGSVAVLFQPAEEIPFGEDSGAAAVLADEALRGRRFDAVLGLHCWPDLPVGTLGVDRSTAMAAKDAFRIEVLGRAAHAATPALGRDAILGLSGMVNLLHAAVARSRNADELVAFNIGTISGGASQSQVAAYAEATGTLRTHDGSTRERLKTVIERVARQQAAALDLGVRFTWANEMPAVRNAAELVALAHAELSGLMQVVDLAVPPLTTDDFALLGALGPSLYVKLGVTGERGGAPLHSGSFDVDERCLDVGVTAFERLTRAVLDGRLTAAPTSSAATVPVPAGPDANVAAVSA</sequence>